<dbReference type="STRING" id="742726.HMPREF9448_01835"/>
<sequence length="217" mass="24302">MKKMFMMMLLSIVSWTGAVTATEATAPLKSNGPVAQQEAVVAADTLNGMTSSEAFQIRMKELEFERDKTFFQDEPDAEDIIDSLVPLFAIVSPFLIAFLIVFFYIYYRNKKVQSRYRVMEKAIESGRELPEGFFDEPESKRPSKFSTLNQGLVCTAVGIGSFIWCIGGAYELDEGFGALLVGLAAIFTLIGIGKLILYRVESRKEVRDTDEQTTEIE</sequence>
<evidence type="ECO:0000259" key="3">
    <source>
        <dbReference type="Pfam" id="PF19762"/>
    </source>
</evidence>
<proteinExistence type="predicted"/>
<feature type="chain" id="PRO_5003840357" description="DUF6249 domain-containing protein" evidence="2">
    <location>
        <begin position="22"/>
        <end position="217"/>
    </location>
</feature>
<comment type="caution">
    <text evidence="4">The sequence shown here is derived from an EMBL/GenBank/DDBJ whole genome shotgun (WGS) entry which is preliminary data.</text>
</comment>
<keyword evidence="1" id="KW-1133">Transmembrane helix</keyword>
<name>K0WV29_9BACT</name>
<reference evidence="4 5" key="1">
    <citation type="submission" date="2012-08" db="EMBL/GenBank/DDBJ databases">
        <title>The Genome Sequence of Barnesiella intestinihominis YIT 11860.</title>
        <authorList>
            <consortium name="The Broad Institute Genome Sequencing Platform"/>
            <person name="Earl A."/>
            <person name="Ward D."/>
            <person name="Feldgarden M."/>
            <person name="Gevers D."/>
            <person name="Morotomi M."/>
            <person name="Walker B."/>
            <person name="Young S.K."/>
            <person name="Zeng Q."/>
            <person name="Gargeya S."/>
            <person name="Fitzgerald M."/>
            <person name="Haas B."/>
            <person name="Abouelleil A."/>
            <person name="Alvarado L."/>
            <person name="Arachchi H.M."/>
            <person name="Berlin A.M."/>
            <person name="Chapman S.B."/>
            <person name="Goldberg J."/>
            <person name="Griggs A."/>
            <person name="Gujja S."/>
            <person name="Hansen M."/>
            <person name="Howarth C."/>
            <person name="Imamovic A."/>
            <person name="Larimer J."/>
            <person name="McCowen C."/>
            <person name="Montmayeur A."/>
            <person name="Murphy C."/>
            <person name="Neiman D."/>
            <person name="Pearson M."/>
            <person name="Priest M."/>
            <person name="Roberts A."/>
            <person name="Saif S."/>
            <person name="Shea T."/>
            <person name="Sisk P."/>
            <person name="Sykes S."/>
            <person name="Wortman J."/>
            <person name="Nusbaum C."/>
            <person name="Birren B."/>
        </authorList>
    </citation>
    <scope>NUCLEOTIDE SEQUENCE [LARGE SCALE GENOMIC DNA]</scope>
    <source>
        <strain evidence="4 5">YIT 11860</strain>
    </source>
</reference>
<dbReference type="eggNOG" id="ENOG50315G5">
    <property type="taxonomic scope" value="Bacteria"/>
</dbReference>
<dbReference type="InterPro" id="IPR046216">
    <property type="entry name" value="DUF6249"/>
</dbReference>
<keyword evidence="5" id="KW-1185">Reference proteome</keyword>
<feature type="transmembrane region" description="Helical" evidence="1">
    <location>
        <begin position="151"/>
        <end position="170"/>
    </location>
</feature>
<keyword evidence="2" id="KW-0732">Signal</keyword>
<feature type="domain" description="DUF6249" evidence="3">
    <location>
        <begin position="88"/>
        <end position="201"/>
    </location>
</feature>
<dbReference type="EMBL" id="ADLE01000014">
    <property type="protein sequence ID" value="EJZ63188.1"/>
    <property type="molecule type" value="Genomic_DNA"/>
</dbReference>
<evidence type="ECO:0000313" key="4">
    <source>
        <dbReference type="EMBL" id="EJZ63188.1"/>
    </source>
</evidence>
<feature type="signal peptide" evidence="2">
    <location>
        <begin position="1"/>
        <end position="21"/>
    </location>
</feature>
<keyword evidence="1" id="KW-0472">Membrane</keyword>
<protein>
    <recommendedName>
        <fullName evidence="3">DUF6249 domain-containing protein</fullName>
    </recommendedName>
</protein>
<accession>K0WV29</accession>
<evidence type="ECO:0000313" key="5">
    <source>
        <dbReference type="Proteomes" id="UP000006044"/>
    </source>
</evidence>
<organism evidence="4 5">
    <name type="scientific">Barnesiella intestinihominis YIT 11860</name>
    <dbReference type="NCBI Taxonomy" id="742726"/>
    <lineage>
        <taxon>Bacteria</taxon>
        <taxon>Pseudomonadati</taxon>
        <taxon>Bacteroidota</taxon>
        <taxon>Bacteroidia</taxon>
        <taxon>Bacteroidales</taxon>
        <taxon>Barnesiellaceae</taxon>
        <taxon>Barnesiella</taxon>
    </lineage>
</organism>
<feature type="transmembrane region" description="Helical" evidence="1">
    <location>
        <begin position="84"/>
        <end position="107"/>
    </location>
</feature>
<gene>
    <name evidence="4" type="ORF">HMPREF9448_01835</name>
</gene>
<dbReference type="Proteomes" id="UP000006044">
    <property type="component" value="Unassembled WGS sequence"/>
</dbReference>
<dbReference type="OrthoDB" id="1092137at2"/>
<evidence type="ECO:0000256" key="2">
    <source>
        <dbReference type="SAM" id="SignalP"/>
    </source>
</evidence>
<evidence type="ECO:0000256" key="1">
    <source>
        <dbReference type="SAM" id="Phobius"/>
    </source>
</evidence>
<dbReference type="RefSeq" id="WP_008862294.1">
    <property type="nucleotide sequence ID" value="NZ_JH815205.1"/>
</dbReference>
<feature type="transmembrane region" description="Helical" evidence="1">
    <location>
        <begin position="176"/>
        <end position="197"/>
    </location>
</feature>
<keyword evidence="1" id="KW-0812">Transmembrane</keyword>
<dbReference type="GeneID" id="77849062"/>
<dbReference type="Pfam" id="PF19762">
    <property type="entry name" value="DUF6249"/>
    <property type="match status" value="1"/>
</dbReference>
<dbReference type="HOGENOM" id="CLU_1270238_0_0_10"/>
<dbReference type="AlphaFoldDB" id="K0WV29"/>